<evidence type="ECO:0000313" key="2">
    <source>
        <dbReference type="EMBL" id="OAQ84859.1"/>
    </source>
</evidence>
<name>A0A179H615_PURLI</name>
<gene>
    <name evidence="2" type="ORF">VFPBJ_03627</name>
</gene>
<organism evidence="2 3">
    <name type="scientific">Purpureocillium lilacinum</name>
    <name type="common">Paecilomyces lilacinus</name>
    <dbReference type="NCBI Taxonomy" id="33203"/>
    <lineage>
        <taxon>Eukaryota</taxon>
        <taxon>Fungi</taxon>
        <taxon>Dikarya</taxon>
        <taxon>Ascomycota</taxon>
        <taxon>Pezizomycotina</taxon>
        <taxon>Sordariomycetes</taxon>
        <taxon>Hypocreomycetidae</taxon>
        <taxon>Hypocreales</taxon>
        <taxon>Ophiocordycipitaceae</taxon>
        <taxon>Purpureocillium</taxon>
    </lineage>
</organism>
<comment type="caution">
    <text evidence="2">The sequence shown here is derived from an EMBL/GenBank/DDBJ whole genome shotgun (WGS) entry which is preliminary data.</text>
</comment>
<sequence>MLLIAAPRRLNITRCLRLLLVLSLALFGLLVVLSAPSHPPTPSTTLPHQASPPLNASKLALLIEDRPLPVLAPILLHFIAVLPPSWPFLFLGSPASLSALNASAPARAHVRTGKLSLRPIPANMSTAGQEMISRFLTSRWLYEVAVGTPPAEWLLVFQTDATLCANSRLDVDAFLGLDWVGAPWTPDAQWGGNGGLSLRRVSRIVEVLRHQQRREDSEPEDVWLSERLAHFPGANVANGSVSLTFSGEMHSGVGEGAPAEPRFCNNGTTLLCNEGGEHVRGIDDWRTGFYEPMGYHTGGSGKYLHSSIWGAPELRSHIYGYCPEVKMAVAMDVARYVPGDCAGHW</sequence>
<dbReference type="Pfam" id="PF18922">
    <property type="entry name" value="DUF5672"/>
    <property type="match status" value="1"/>
</dbReference>
<evidence type="ECO:0000259" key="1">
    <source>
        <dbReference type="Pfam" id="PF18922"/>
    </source>
</evidence>
<dbReference type="Proteomes" id="UP000078240">
    <property type="component" value="Unassembled WGS sequence"/>
</dbReference>
<evidence type="ECO:0000313" key="3">
    <source>
        <dbReference type="Proteomes" id="UP000078240"/>
    </source>
</evidence>
<reference evidence="2 3" key="1">
    <citation type="submission" date="2016-01" db="EMBL/GenBank/DDBJ databases">
        <title>Biosynthesis of antibiotic leucinostatins and their inhibition on Phytophthora in bio-control Purpureocillium lilacinum.</title>
        <authorList>
            <person name="Wang G."/>
            <person name="Liu Z."/>
            <person name="Lin R."/>
            <person name="Li E."/>
            <person name="Mao Z."/>
            <person name="Ling J."/>
            <person name="Yin W."/>
            <person name="Xie B."/>
        </authorList>
    </citation>
    <scope>NUCLEOTIDE SEQUENCE [LARGE SCALE GENOMIC DNA]</scope>
    <source>
        <strain evidence="2">PLBJ-1</strain>
    </source>
</reference>
<dbReference type="EMBL" id="LSBH01000002">
    <property type="protein sequence ID" value="OAQ84859.1"/>
    <property type="molecule type" value="Genomic_DNA"/>
</dbReference>
<accession>A0A179H615</accession>
<dbReference type="AlphaFoldDB" id="A0A179H615"/>
<protein>
    <recommendedName>
        <fullName evidence="1">DUF5672 domain-containing protein</fullName>
    </recommendedName>
</protein>
<dbReference type="InterPro" id="IPR043729">
    <property type="entry name" value="DUF5672"/>
</dbReference>
<feature type="domain" description="DUF5672" evidence="1">
    <location>
        <begin position="116"/>
        <end position="250"/>
    </location>
</feature>
<proteinExistence type="predicted"/>